<evidence type="ECO:0000313" key="3">
    <source>
        <dbReference type="EMBL" id="GAA4454551.1"/>
    </source>
</evidence>
<dbReference type="Pfam" id="PF06580">
    <property type="entry name" value="His_kinase"/>
    <property type="match status" value="1"/>
</dbReference>
<feature type="transmembrane region" description="Helical" evidence="1">
    <location>
        <begin position="80"/>
        <end position="98"/>
    </location>
</feature>
<keyword evidence="3" id="KW-0418">Kinase</keyword>
<keyword evidence="1" id="KW-0472">Membrane</keyword>
<feature type="transmembrane region" description="Helical" evidence="1">
    <location>
        <begin position="118"/>
        <end position="134"/>
    </location>
</feature>
<name>A0ABP8MQT6_9BACT</name>
<dbReference type="InterPro" id="IPR010559">
    <property type="entry name" value="Sig_transdc_His_kin_internal"/>
</dbReference>
<keyword evidence="3" id="KW-0808">Transferase</keyword>
<feature type="domain" description="Signal transduction histidine kinase internal region" evidence="2">
    <location>
        <begin position="148"/>
        <end position="223"/>
    </location>
</feature>
<accession>A0ABP8MQT6</accession>
<dbReference type="Proteomes" id="UP001501410">
    <property type="component" value="Unassembled WGS sequence"/>
</dbReference>
<feature type="transmembrane region" description="Helical" evidence="1">
    <location>
        <begin position="50"/>
        <end position="68"/>
    </location>
</feature>
<keyword evidence="1" id="KW-1133">Transmembrane helix</keyword>
<dbReference type="PANTHER" id="PTHR34220">
    <property type="entry name" value="SENSOR HISTIDINE KINASE YPDA"/>
    <property type="match status" value="1"/>
</dbReference>
<keyword evidence="1" id="KW-0812">Transmembrane</keyword>
<dbReference type="RefSeq" id="WP_344825330.1">
    <property type="nucleotide sequence ID" value="NZ_BAABEZ010000022.1"/>
</dbReference>
<dbReference type="PANTHER" id="PTHR34220:SF7">
    <property type="entry name" value="SENSOR HISTIDINE KINASE YPDA"/>
    <property type="match status" value="1"/>
</dbReference>
<dbReference type="Gene3D" id="3.30.565.10">
    <property type="entry name" value="Histidine kinase-like ATPase, C-terminal domain"/>
    <property type="match status" value="1"/>
</dbReference>
<dbReference type="EMBL" id="BAABEZ010000022">
    <property type="protein sequence ID" value="GAA4454551.1"/>
    <property type="molecule type" value="Genomic_DNA"/>
</dbReference>
<feature type="transmembrane region" description="Helical" evidence="1">
    <location>
        <begin position="12"/>
        <end position="30"/>
    </location>
</feature>
<evidence type="ECO:0000256" key="1">
    <source>
        <dbReference type="SAM" id="Phobius"/>
    </source>
</evidence>
<organism evidence="3 4">
    <name type="scientific">Rurimicrobium arvi</name>
    <dbReference type="NCBI Taxonomy" id="2049916"/>
    <lineage>
        <taxon>Bacteria</taxon>
        <taxon>Pseudomonadati</taxon>
        <taxon>Bacteroidota</taxon>
        <taxon>Chitinophagia</taxon>
        <taxon>Chitinophagales</taxon>
        <taxon>Chitinophagaceae</taxon>
        <taxon>Rurimicrobium</taxon>
    </lineage>
</organism>
<gene>
    <name evidence="3" type="ORF">GCM10023092_16740</name>
</gene>
<protein>
    <submittedName>
        <fullName evidence="3">Histidine kinase</fullName>
    </submittedName>
</protein>
<dbReference type="InterPro" id="IPR050640">
    <property type="entry name" value="Bact_2-comp_sensor_kinase"/>
</dbReference>
<evidence type="ECO:0000259" key="2">
    <source>
        <dbReference type="Pfam" id="PF06580"/>
    </source>
</evidence>
<sequence length="334" mass="38353">MTKGQEQKLRVALHIVAWIVFLNIPAAFNTRRTGEGVSRFAEDIMELPRWTNALLLLCIFYVNIFYAVPRLYLRQRYISFVLYLLLTAGVFVWLNDFVAPPEARMSPYFTPLGNSFNLFMYIIVHVVSFVLCLYQQWQQVKLEKLTTRISFLTAQINPHFLFNTLNSLYSLAIKKSDKTPEAIVTLSKMMRYSIDEGSRPLVMLNKELEYIESYMKLQSLRLTPATSVAYQVSGVTNEVKIVPFLLIPFVENAFKYGADSEHPSVIEVSIVIRERTLQATITNSKMSELAIKEKGTGLGIQTTRQRLELLYPGAYELHIGDTPDRFLVTLQLQL</sequence>
<evidence type="ECO:0000313" key="4">
    <source>
        <dbReference type="Proteomes" id="UP001501410"/>
    </source>
</evidence>
<comment type="caution">
    <text evidence="3">The sequence shown here is derived from an EMBL/GenBank/DDBJ whole genome shotgun (WGS) entry which is preliminary data.</text>
</comment>
<proteinExistence type="predicted"/>
<dbReference type="GO" id="GO:0016301">
    <property type="term" value="F:kinase activity"/>
    <property type="evidence" value="ECO:0007669"/>
    <property type="project" value="UniProtKB-KW"/>
</dbReference>
<dbReference type="SUPFAM" id="SSF55874">
    <property type="entry name" value="ATPase domain of HSP90 chaperone/DNA topoisomerase II/histidine kinase"/>
    <property type="match status" value="1"/>
</dbReference>
<dbReference type="InterPro" id="IPR036890">
    <property type="entry name" value="HATPase_C_sf"/>
</dbReference>
<reference evidence="4" key="1">
    <citation type="journal article" date="2019" name="Int. J. Syst. Evol. Microbiol.">
        <title>The Global Catalogue of Microorganisms (GCM) 10K type strain sequencing project: providing services to taxonomists for standard genome sequencing and annotation.</title>
        <authorList>
            <consortium name="The Broad Institute Genomics Platform"/>
            <consortium name="The Broad Institute Genome Sequencing Center for Infectious Disease"/>
            <person name="Wu L."/>
            <person name="Ma J."/>
        </authorList>
    </citation>
    <scope>NUCLEOTIDE SEQUENCE [LARGE SCALE GENOMIC DNA]</scope>
    <source>
        <strain evidence="4">JCM 31921</strain>
    </source>
</reference>
<keyword evidence="4" id="KW-1185">Reference proteome</keyword>